<evidence type="ECO:0000313" key="1">
    <source>
        <dbReference type="EMBL" id="CAA2984610.1"/>
    </source>
</evidence>
<dbReference type="AlphaFoldDB" id="A0A8S0RZV9"/>
<gene>
    <name evidence="1" type="ORF">OLEA9_A075235</name>
</gene>
<dbReference type="Proteomes" id="UP000594638">
    <property type="component" value="Unassembled WGS sequence"/>
</dbReference>
<dbReference type="EMBL" id="CACTIH010003772">
    <property type="protein sequence ID" value="CAA2984610.1"/>
    <property type="molecule type" value="Genomic_DNA"/>
</dbReference>
<accession>A0A8S0RZV9</accession>
<dbReference type="Gramene" id="OE9A075235T1">
    <property type="protein sequence ID" value="OE9A075235C1"/>
    <property type="gene ID" value="OE9A075235"/>
</dbReference>
<dbReference type="OrthoDB" id="550575at2759"/>
<proteinExistence type="predicted"/>
<comment type="caution">
    <text evidence="1">The sequence shown here is derived from an EMBL/GenBank/DDBJ whole genome shotgun (WGS) entry which is preliminary data.</text>
</comment>
<keyword evidence="2" id="KW-1185">Reference proteome</keyword>
<evidence type="ECO:0008006" key="3">
    <source>
        <dbReference type="Google" id="ProtNLM"/>
    </source>
</evidence>
<protein>
    <recommendedName>
        <fullName evidence="3">F-box domain-containing protein</fullName>
    </recommendedName>
</protein>
<sequence length="107" mass="12622">MHEWLINFLSRLSLEERWLEALWVCKAWLPVCKDLCLNSVFDLETHFDSVSGLRRFWTPEFESRIDNMIGSVVGWSGGSLTEIRVRHCSDRSLSLVARRNSFWKYQA</sequence>
<organism evidence="1 2">
    <name type="scientific">Olea europaea subsp. europaea</name>
    <dbReference type="NCBI Taxonomy" id="158383"/>
    <lineage>
        <taxon>Eukaryota</taxon>
        <taxon>Viridiplantae</taxon>
        <taxon>Streptophyta</taxon>
        <taxon>Embryophyta</taxon>
        <taxon>Tracheophyta</taxon>
        <taxon>Spermatophyta</taxon>
        <taxon>Magnoliopsida</taxon>
        <taxon>eudicotyledons</taxon>
        <taxon>Gunneridae</taxon>
        <taxon>Pentapetalae</taxon>
        <taxon>asterids</taxon>
        <taxon>lamiids</taxon>
        <taxon>Lamiales</taxon>
        <taxon>Oleaceae</taxon>
        <taxon>Oleeae</taxon>
        <taxon>Olea</taxon>
    </lineage>
</organism>
<reference evidence="1 2" key="1">
    <citation type="submission" date="2019-12" db="EMBL/GenBank/DDBJ databases">
        <authorList>
            <person name="Alioto T."/>
            <person name="Alioto T."/>
            <person name="Gomez Garrido J."/>
        </authorList>
    </citation>
    <scope>NUCLEOTIDE SEQUENCE [LARGE SCALE GENOMIC DNA]</scope>
</reference>
<name>A0A8S0RZV9_OLEEU</name>
<evidence type="ECO:0000313" key="2">
    <source>
        <dbReference type="Proteomes" id="UP000594638"/>
    </source>
</evidence>